<name>A1ZI00_MICM2</name>
<organism evidence="1 2">
    <name type="scientific">Microscilla marina ATCC 23134</name>
    <dbReference type="NCBI Taxonomy" id="313606"/>
    <lineage>
        <taxon>Bacteria</taxon>
        <taxon>Pseudomonadati</taxon>
        <taxon>Bacteroidota</taxon>
        <taxon>Cytophagia</taxon>
        <taxon>Cytophagales</taxon>
        <taxon>Microscillaceae</taxon>
        <taxon>Microscilla</taxon>
    </lineage>
</organism>
<dbReference type="Proteomes" id="UP000004095">
    <property type="component" value="Unassembled WGS sequence"/>
</dbReference>
<dbReference type="AlphaFoldDB" id="A1ZI00"/>
<reference evidence="1 2" key="1">
    <citation type="submission" date="2007-01" db="EMBL/GenBank/DDBJ databases">
        <authorList>
            <person name="Haygood M."/>
            <person name="Podell S."/>
            <person name="Anderson C."/>
            <person name="Hopkinson B."/>
            <person name="Roe K."/>
            <person name="Barbeau K."/>
            <person name="Gaasterland T."/>
            <person name="Ferriera S."/>
            <person name="Johnson J."/>
            <person name="Kravitz S."/>
            <person name="Beeson K."/>
            <person name="Sutton G."/>
            <person name="Rogers Y.-H."/>
            <person name="Friedman R."/>
            <person name="Frazier M."/>
            <person name="Venter J.C."/>
        </authorList>
    </citation>
    <scope>NUCLEOTIDE SEQUENCE [LARGE SCALE GENOMIC DNA]</scope>
    <source>
        <strain evidence="1 2">ATCC 23134</strain>
    </source>
</reference>
<evidence type="ECO:0000313" key="1">
    <source>
        <dbReference type="EMBL" id="EAY30157.1"/>
    </source>
</evidence>
<sequence length="93" mass="10973">MICQSLVSNFYRKKQQKVLLYRQKAFLLQLIDEFCCNHTTTKFERLQLNSPLSYFVCYNSVIFPTNLTPIFLGTLPKTKILAPVLKKTIRHFQ</sequence>
<accession>A1ZI00</accession>
<comment type="caution">
    <text evidence="1">The sequence shown here is derived from an EMBL/GenBank/DDBJ whole genome shotgun (WGS) entry which is preliminary data.</text>
</comment>
<protein>
    <submittedName>
        <fullName evidence="1">Uncharacterized protein</fullName>
    </submittedName>
</protein>
<dbReference type="EMBL" id="AAWS01000008">
    <property type="protein sequence ID" value="EAY30157.1"/>
    <property type="molecule type" value="Genomic_DNA"/>
</dbReference>
<gene>
    <name evidence="1" type="ORF">M23134_05490</name>
</gene>
<proteinExistence type="predicted"/>
<keyword evidence="2" id="KW-1185">Reference proteome</keyword>
<evidence type="ECO:0000313" key="2">
    <source>
        <dbReference type="Proteomes" id="UP000004095"/>
    </source>
</evidence>